<evidence type="ECO:0000256" key="1">
    <source>
        <dbReference type="SAM" id="Phobius"/>
    </source>
</evidence>
<organism evidence="2">
    <name type="scientific">Candidatus Methanophaga sp. ANME-1 ERB7</name>
    <dbReference type="NCBI Taxonomy" id="2759913"/>
    <lineage>
        <taxon>Archaea</taxon>
        <taxon>Methanobacteriati</taxon>
        <taxon>Methanobacteriota</taxon>
        <taxon>Stenosarchaea group</taxon>
        <taxon>Methanomicrobia</taxon>
        <taxon>Candidatus Methanophagales</taxon>
        <taxon>Candidatus Methanophagaceae</taxon>
        <taxon>Candidatus Methanophaga</taxon>
    </lineage>
</organism>
<dbReference type="EMBL" id="MT631644">
    <property type="protein sequence ID" value="QNO56092.1"/>
    <property type="molecule type" value="Genomic_DNA"/>
</dbReference>
<proteinExistence type="predicted"/>
<reference evidence="2" key="1">
    <citation type="submission" date="2020-06" db="EMBL/GenBank/DDBJ databases">
        <title>Unique genomic features of the anaerobic methanotrophic archaea.</title>
        <authorList>
            <person name="Chadwick G.L."/>
            <person name="Skennerton C.T."/>
            <person name="Laso-Perez R."/>
            <person name="Leu A.O."/>
            <person name="Speth D.R."/>
            <person name="Yu H."/>
            <person name="Morgan-Lang C."/>
            <person name="Hatzenpichler R."/>
            <person name="Goudeau D."/>
            <person name="Malmstrom R."/>
            <person name="Brazelton W.J."/>
            <person name="Woyke T."/>
            <person name="Hallam S.J."/>
            <person name="Tyson G.W."/>
            <person name="Wegener G."/>
            <person name="Boetius A."/>
            <person name="Orphan V."/>
        </authorList>
    </citation>
    <scope>NUCLEOTIDE SEQUENCE</scope>
</reference>
<sequence>MIYTPSIPGALSLFNSRKHSLRKSGVSKCANDVNLQLGFSPTGYYEFCSAHSLSRHLFIYFYIAYVTNDVIFPLMALPSIPRKAS</sequence>
<protein>
    <submittedName>
        <fullName evidence="2">Uncharacterized protein</fullName>
    </submittedName>
</protein>
<keyword evidence="1" id="KW-0472">Membrane</keyword>
<accession>A0A7G9Z758</accession>
<dbReference type="AlphaFoldDB" id="A0A7G9Z758"/>
<evidence type="ECO:0000313" key="2">
    <source>
        <dbReference type="EMBL" id="QNO56092.1"/>
    </source>
</evidence>
<keyword evidence="1" id="KW-0812">Transmembrane</keyword>
<gene>
    <name evidence="2" type="ORF">GIJIEOGM_00033</name>
</gene>
<feature type="transmembrane region" description="Helical" evidence="1">
    <location>
        <begin position="57"/>
        <end position="77"/>
    </location>
</feature>
<keyword evidence="1" id="KW-1133">Transmembrane helix</keyword>
<name>A0A7G9Z758_9EURY</name>